<dbReference type="EMBL" id="CP059572">
    <property type="protein sequence ID" value="QXJ26732.1"/>
    <property type="molecule type" value="Genomic_DNA"/>
</dbReference>
<evidence type="ECO:0000256" key="5">
    <source>
        <dbReference type="ARBA" id="ARBA00022989"/>
    </source>
</evidence>
<feature type="transmembrane region" description="Helical" evidence="7">
    <location>
        <begin position="91"/>
        <end position="114"/>
    </location>
</feature>
<evidence type="ECO:0000256" key="6">
    <source>
        <dbReference type="ARBA" id="ARBA00023136"/>
    </source>
</evidence>
<dbReference type="Proteomes" id="UP001049518">
    <property type="component" value="Chromosome"/>
</dbReference>
<feature type="domain" description="ABC transmembrane type-1" evidence="8">
    <location>
        <begin position="87"/>
        <end position="276"/>
    </location>
</feature>
<name>A0ABX8R6L5_9ACTN</name>
<keyword evidence="5 7" id="KW-1133">Transmembrane helix</keyword>
<evidence type="ECO:0000259" key="8">
    <source>
        <dbReference type="PROSITE" id="PS50928"/>
    </source>
</evidence>
<evidence type="ECO:0000313" key="9">
    <source>
        <dbReference type="EMBL" id="QXJ26732.1"/>
    </source>
</evidence>
<dbReference type="PANTHER" id="PTHR43386">
    <property type="entry name" value="OLIGOPEPTIDE TRANSPORT SYSTEM PERMEASE PROTEIN APPC"/>
    <property type="match status" value="1"/>
</dbReference>
<evidence type="ECO:0000256" key="1">
    <source>
        <dbReference type="ARBA" id="ARBA00004651"/>
    </source>
</evidence>
<comment type="subcellular location">
    <subcellularLocation>
        <location evidence="1 7">Cell membrane</location>
        <topology evidence="1 7">Multi-pass membrane protein</topology>
    </subcellularLocation>
</comment>
<sequence>MTTLPRATWPAVLPRRRRRAGTPPPGVWAAAAVLALIAVAVVWPDLLATHAPDQGDPVDALAPPSLGHPFGTDQLGRDVYSRVVHGARPSLTIGLGATTIAVLAGSLLGVLAATGGRVLDELIMRVSDVFLAFPGLLLSLLIVAVLGTGTLNATLAIGASLVPGFVRLARGQALVVRNSDYVRTAVTLGRRRTDILGRHVLPNALPPLLVLAMINVGTAVIAGSSLSFLGLGPKPPTPEWGAMLSEGRDFLGTAWSLAVFPGLAVTATVLAVNVVGRWLQRRFEGRLPSVERSGR</sequence>
<gene>
    <name evidence="9" type="ORF">AGRA3207_005094</name>
</gene>
<protein>
    <submittedName>
        <fullName evidence="9">ABC transporter permease</fullName>
    </submittedName>
</protein>
<dbReference type="SUPFAM" id="SSF161098">
    <property type="entry name" value="MetI-like"/>
    <property type="match status" value="1"/>
</dbReference>
<keyword evidence="4 7" id="KW-0812">Transmembrane</keyword>
<dbReference type="Pfam" id="PF00528">
    <property type="entry name" value="BPD_transp_1"/>
    <property type="match status" value="1"/>
</dbReference>
<evidence type="ECO:0000256" key="2">
    <source>
        <dbReference type="ARBA" id="ARBA00022448"/>
    </source>
</evidence>
<dbReference type="InterPro" id="IPR000515">
    <property type="entry name" value="MetI-like"/>
</dbReference>
<feature type="transmembrane region" description="Helical" evidence="7">
    <location>
        <begin position="151"/>
        <end position="169"/>
    </location>
</feature>
<evidence type="ECO:0000256" key="3">
    <source>
        <dbReference type="ARBA" id="ARBA00022475"/>
    </source>
</evidence>
<proteinExistence type="inferred from homology"/>
<organism evidence="9 10">
    <name type="scientific">Actinomadura graeca</name>
    <dbReference type="NCBI Taxonomy" id="2750812"/>
    <lineage>
        <taxon>Bacteria</taxon>
        <taxon>Bacillati</taxon>
        <taxon>Actinomycetota</taxon>
        <taxon>Actinomycetes</taxon>
        <taxon>Streptosporangiales</taxon>
        <taxon>Thermomonosporaceae</taxon>
        <taxon>Actinomadura</taxon>
    </lineage>
</organism>
<keyword evidence="10" id="KW-1185">Reference proteome</keyword>
<keyword evidence="3" id="KW-1003">Cell membrane</keyword>
<evidence type="ECO:0000313" key="10">
    <source>
        <dbReference type="Proteomes" id="UP001049518"/>
    </source>
</evidence>
<feature type="transmembrane region" description="Helical" evidence="7">
    <location>
        <begin position="126"/>
        <end position="145"/>
    </location>
</feature>
<dbReference type="Gene3D" id="1.10.3720.10">
    <property type="entry name" value="MetI-like"/>
    <property type="match status" value="1"/>
</dbReference>
<keyword evidence="2 7" id="KW-0813">Transport</keyword>
<evidence type="ECO:0000256" key="7">
    <source>
        <dbReference type="RuleBase" id="RU363032"/>
    </source>
</evidence>
<feature type="transmembrane region" description="Helical" evidence="7">
    <location>
        <begin position="250"/>
        <end position="276"/>
    </location>
</feature>
<dbReference type="PROSITE" id="PS50928">
    <property type="entry name" value="ABC_TM1"/>
    <property type="match status" value="1"/>
</dbReference>
<dbReference type="InterPro" id="IPR050366">
    <property type="entry name" value="BP-dependent_transpt_permease"/>
</dbReference>
<dbReference type="CDD" id="cd06261">
    <property type="entry name" value="TM_PBP2"/>
    <property type="match status" value="1"/>
</dbReference>
<accession>A0ABX8R6L5</accession>
<feature type="transmembrane region" description="Helical" evidence="7">
    <location>
        <begin position="208"/>
        <end position="230"/>
    </location>
</feature>
<reference evidence="9" key="1">
    <citation type="submission" date="2020-07" db="EMBL/GenBank/DDBJ databases">
        <authorList>
            <person name="Tarantini F.S."/>
            <person name="Hong K.W."/>
            <person name="Chan K.G."/>
        </authorList>
    </citation>
    <scope>NUCLEOTIDE SEQUENCE</scope>
    <source>
        <strain evidence="9">32-07</strain>
    </source>
</reference>
<evidence type="ECO:0000256" key="4">
    <source>
        <dbReference type="ARBA" id="ARBA00022692"/>
    </source>
</evidence>
<feature type="transmembrane region" description="Helical" evidence="7">
    <location>
        <begin position="25"/>
        <end position="43"/>
    </location>
</feature>
<comment type="similarity">
    <text evidence="7">Belongs to the binding-protein-dependent transport system permease family.</text>
</comment>
<dbReference type="InterPro" id="IPR035906">
    <property type="entry name" value="MetI-like_sf"/>
</dbReference>
<keyword evidence="6 7" id="KW-0472">Membrane</keyword>
<dbReference type="PANTHER" id="PTHR43386:SF25">
    <property type="entry name" value="PEPTIDE ABC TRANSPORTER PERMEASE PROTEIN"/>
    <property type="match status" value="1"/>
</dbReference>